<accession>C5F054</accession>
<feature type="domain" description="Fungal lipase-type" evidence="1">
    <location>
        <begin position="219"/>
        <end position="266"/>
    </location>
</feature>
<dbReference type="Pfam" id="PF01764">
    <property type="entry name" value="Lipase_3"/>
    <property type="match status" value="1"/>
</dbReference>
<evidence type="ECO:0000313" key="3">
    <source>
        <dbReference type="Proteomes" id="UP000003953"/>
    </source>
</evidence>
<dbReference type="HOGENOM" id="CLU_539433_0_0_7"/>
<organism evidence="2 3">
    <name type="scientific">Helicobacter pullorum MIT 98-5489</name>
    <dbReference type="NCBI Taxonomy" id="537972"/>
    <lineage>
        <taxon>Bacteria</taxon>
        <taxon>Pseudomonadati</taxon>
        <taxon>Campylobacterota</taxon>
        <taxon>Epsilonproteobacteria</taxon>
        <taxon>Campylobacterales</taxon>
        <taxon>Helicobacteraceae</taxon>
        <taxon>Helicobacter</taxon>
    </lineage>
</organism>
<dbReference type="EMBL" id="DS990443">
    <property type="protein sequence ID" value="EEQ63648.1"/>
    <property type="molecule type" value="Genomic_DNA"/>
</dbReference>
<sequence length="505" mass="57726">MSKNIQTHNAKIDLIKKFLNYANITDASYAMLESVFEKAIKDESGNEIEKELDGLTLKATTINENNQTFLTTYARAIEARFMQDSKNPQGKKIDNKITNVSKEIDQNQDKNGIHNDTGKLIKMYPKELTDRTIKFTNRFKLLKHQENTDSGFSATLFEDTEDNKQKIFAIRGTEFPSGFSNDVLDSDANLALSSLPSNQYIDMIKFYTQCIVDKHIAESTPLIITGHSLGGALAQLLTLSLATTESANNVKEVYTFNSPGAKNLRIDEDTLGRVYEIDSTILNAKDKERALFKKIRGYEYGEKDNLLRDTTLIGYDNHLFNAIYKYFTNNENLKEHSILVRTLTTTNIKPITYMATTSSITYTYKIFDINQTFINCLEILKANNRLKQPLACQDSIHHIESDDDSNPDNNQWQDELIQNLGTDIDGKHYYINLGAFSGSHYILPTIHALQRVLMLLNSGNIDNLLEYNKIKDLKDESMFLRTTRERKNAERLLHTQPSSLYNLYY</sequence>
<dbReference type="InterPro" id="IPR002921">
    <property type="entry name" value="Fungal_lipase-type"/>
</dbReference>
<evidence type="ECO:0000259" key="1">
    <source>
        <dbReference type="Pfam" id="PF01764"/>
    </source>
</evidence>
<dbReference type="InterPro" id="IPR029058">
    <property type="entry name" value="AB_hydrolase_fold"/>
</dbReference>
<dbReference type="SUPFAM" id="SSF53474">
    <property type="entry name" value="alpha/beta-Hydrolases"/>
    <property type="match status" value="1"/>
</dbReference>
<evidence type="ECO:0000313" key="2">
    <source>
        <dbReference type="EMBL" id="EEQ63648.1"/>
    </source>
</evidence>
<dbReference type="eggNOG" id="COG3675">
    <property type="taxonomic scope" value="Bacteria"/>
</dbReference>
<dbReference type="Gene3D" id="3.40.50.1820">
    <property type="entry name" value="alpha/beta hydrolase"/>
    <property type="match status" value="1"/>
</dbReference>
<dbReference type="GO" id="GO:0006629">
    <property type="term" value="P:lipid metabolic process"/>
    <property type="evidence" value="ECO:0007669"/>
    <property type="project" value="InterPro"/>
</dbReference>
<name>C5F054_9HELI</name>
<proteinExistence type="predicted"/>
<dbReference type="Proteomes" id="UP000003953">
    <property type="component" value="Unassembled WGS sequence"/>
</dbReference>
<gene>
    <name evidence="2" type="ORF">HPMG_01105</name>
</gene>
<dbReference type="RefSeq" id="WP_005022104.1">
    <property type="nucleotide sequence ID" value="NZ_DS990443.1"/>
</dbReference>
<keyword evidence="3" id="KW-1185">Reference proteome</keyword>
<dbReference type="AlphaFoldDB" id="C5F054"/>
<reference evidence="3" key="1">
    <citation type="journal article" date="2014" name="Genome Announc.">
        <title>Draft genome sequences of six enterohepatic helicobacter species isolated from humans and one from rhesus macaques.</title>
        <authorList>
            <person name="Shen Z."/>
            <person name="Sheh A."/>
            <person name="Young S.K."/>
            <person name="Abouelliel A."/>
            <person name="Ward D.V."/>
            <person name="Earl A.M."/>
            <person name="Fox J.G."/>
        </authorList>
    </citation>
    <scope>NUCLEOTIDE SEQUENCE [LARGE SCALE GENOMIC DNA]</scope>
    <source>
        <strain evidence="3">MIT 98-5489</strain>
    </source>
</reference>
<protein>
    <recommendedName>
        <fullName evidence="1">Fungal lipase-type domain-containing protein</fullName>
    </recommendedName>
</protein>